<organism evidence="1 2">
    <name type="scientific">Thermocrinis minervae</name>
    <dbReference type="NCBI Taxonomy" id="381751"/>
    <lineage>
        <taxon>Bacteria</taxon>
        <taxon>Pseudomonadati</taxon>
        <taxon>Aquificota</taxon>
        <taxon>Aquificia</taxon>
        <taxon>Aquificales</taxon>
        <taxon>Aquificaceae</taxon>
        <taxon>Thermocrinis</taxon>
    </lineage>
</organism>
<accession>A0A1M6Q4Z8</accession>
<dbReference type="OrthoDB" id="15658at2"/>
<sequence length="64" mass="7711">MKKRKSKKRKKKPSKDLIKTTISLPLNLWKELKLESIEKRKTLGELITEKLKRLERLEKKARLI</sequence>
<dbReference type="AlphaFoldDB" id="A0A1M6Q4Z8"/>
<reference evidence="1 2" key="1">
    <citation type="submission" date="2016-11" db="EMBL/GenBank/DDBJ databases">
        <authorList>
            <person name="Jaros S."/>
            <person name="Januszkiewicz K."/>
            <person name="Wedrychowicz H."/>
        </authorList>
    </citation>
    <scope>NUCLEOTIDE SEQUENCE [LARGE SCALE GENOMIC DNA]</scope>
    <source>
        <strain evidence="1 2">DSM 19557</strain>
    </source>
</reference>
<evidence type="ECO:0000313" key="2">
    <source>
        <dbReference type="Proteomes" id="UP000189810"/>
    </source>
</evidence>
<gene>
    <name evidence="1" type="ORF">SAMN05444391_0078</name>
</gene>
<name>A0A1M6Q4Z8_9AQUI</name>
<dbReference type="EMBL" id="LT670846">
    <property type="protein sequence ID" value="SHK15188.1"/>
    <property type="molecule type" value="Genomic_DNA"/>
</dbReference>
<keyword evidence="2" id="KW-1185">Reference proteome</keyword>
<protein>
    <submittedName>
        <fullName evidence="1">Uncharacterized protein</fullName>
    </submittedName>
</protein>
<dbReference type="RefSeq" id="WP_079653289.1">
    <property type="nucleotide sequence ID" value="NZ_LT670846.1"/>
</dbReference>
<evidence type="ECO:0000313" key="1">
    <source>
        <dbReference type="EMBL" id="SHK15188.1"/>
    </source>
</evidence>
<dbReference type="Proteomes" id="UP000189810">
    <property type="component" value="Chromosome I"/>
</dbReference>
<proteinExistence type="predicted"/>